<dbReference type="InterPro" id="IPR019089">
    <property type="entry name" value="Cas_GSU0054"/>
</dbReference>
<evidence type="ECO:0000313" key="1">
    <source>
        <dbReference type="EMBL" id="OLO44141.1"/>
    </source>
</evidence>
<evidence type="ECO:0000313" key="2">
    <source>
        <dbReference type="Proteomes" id="UP000186471"/>
    </source>
</evidence>
<gene>
    <name evidence="1" type="ORF">BKH31_11375</name>
</gene>
<proteinExistence type="predicted"/>
<dbReference type="AlphaFoldDB" id="A0A1Q8V7S0"/>
<reference evidence="1 2" key="1">
    <citation type="submission" date="2016-12" db="EMBL/GenBank/DDBJ databases">
        <title>Genomic comparison of strains in the 'Actinomyces naeslundii' group.</title>
        <authorList>
            <person name="Mughal S.R."/>
            <person name="Do T."/>
            <person name="Gilbert S.C."/>
            <person name="Witherden E.A."/>
            <person name="Didelot X."/>
            <person name="Beighton D."/>
        </authorList>
    </citation>
    <scope>NUCLEOTIDE SEQUENCE [LARGE SCALE GENOMIC DNA]</scope>
    <source>
        <strain evidence="1 2">R21091</strain>
    </source>
</reference>
<name>A0A1Q8V7S0_9ACTO</name>
<organism evidence="1 2">
    <name type="scientific">Actinomyces oris</name>
    <dbReference type="NCBI Taxonomy" id="544580"/>
    <lineage>
        <taxon>Bacteria</taxon>
        <taxon>Bacillati</taxon>
        <taxon>Actinomycetota</taxon>
        <taxon>Actinomycetes</taxon>
        <taxon>Actinomycetales</taxon>
        <taxon>Actinomycetaceae</taxon>
        <taxon>Actinomyces</taxon>
    </lineage>
</organism>
<accession>A0A1Q8V7S0</accession>
<sequence length="447" mass="47686">MGARLTDAAMSDLTITASFPLGEFNAHDGEGCAEWPPAPARVLAAMLSAAHGLGEGVSEVEALFRCRPPRITAPPGGERQIGYRRWVPVNNELKMDKNGSPTGIVDRNDRLLEKQAKDPECGMMVGTGPNDVVRWTFAVDGQVDLGILQKVARSVEYLGRPTSPVLLDVVDGAVEAPPGHSCWEPDPTGWIQLRVGTEGLLAALDAREEERRRSTVTGTHPYMSVRPTAPYRLVGVQSGDGAAPDTRELLRTCSLYRMPHSGRQGAVLVHASDAALVTEQLRDSLGEAGWMLPLIGGLGRRHLPVLRGVLVAGGPRLPSVGLAVKTGVVEASLAETRTMASLPRVLRAATASSSQWTTVVPTAEEPERIVSLLEECASGLGCRRVGAERHSDSRSDGGVDVQEDNGRWHVSVTFDSEVPGPVVFDGVLMVPLGASTLAVNPRRPRAD</sequence>
<protein>
    <submittedName>
        <fullName evidence="1">Type I-U CRISPR-associated protein Cas5/Cas6</fullName>
    </submittedName>
</protein>
<dbReference type="Proteomes" id="UP000186471">
    <property type="component" value="Unassembled WGS sequence"/>
</dbReference>
<comment type="caution">
    <text evidence="1">The sequence shown here is derived from an EMBL/GenBank/DDBJ whole genome shotgun (WGS) entry which is preliminary data.</text>
</comment>
<dbReference type="NCBIfam" id="TIGR02165">
    <property type="entry name" value="cas5_6_GSU0054"/>
    <property type="match status" value="1"/>
</dbReference>
<dbReference type="EMBL" id="MSKK01000050">
    <property type="protein sequence ID" value="OLO44141.1"/>
    <property type="molecule type" value="Genomic_DNA"/>
</dbReference>